<evidence type="ECO:0000313" key="1">
    <source>
        <dbReference type="EMBL" id="QRD03542.1"/>
    </source>
</evidence>
<reference evidence="2" key="1">
    <citation type="journal article" date="2021" name="BMC Genomics">
        <title>Chromosome-level genome assembly and manually-curated proteome of model necrotroph Parastagonospora nodorum Sn15 reveals a genome-wide trove of candidate effector homologs, and redundancy of virulence-related functions within an accessory chromosome.</title>
        <authorList>
            <person name="Bertazzoni S."/>
            <person name="Jones D.A.B."/>
            <person name="Phan H.T."/>
            <person name="Tan K.-C."/>
            <person name="Hane J.K."/>
        </authorList>
    </citation>
    <scope>NUCLEOTIDE SEQUENCE [LARGE SCALE GENOMIC DNA]</scope>
    <source>
        <strain evidence="2">SN15 / ATCC MYA-4574 / FGSC 10173)</strain>
    </source>
</reference>
<evidence type="ECO:0000313" key="2">
    <source>
        <dbReference type="Proteomes" id="UP000663193"/>
    </source>
</evidence>
<protein>
    <submittedName>
        <fullName evidence="1">Uncharacterized protein</fullName>
    </submittedName>
</protein>
<dbReference type="AlphaFoldDB" id="A0A7U2FE18"/>
<accession>A0A7U2FE18</accession>
<gene>
    <name evidence="1" type="ORF">JI435_419730</name>
</gene>
<name>A0A7U2FE18_PHANO</name>
<dbReference type="VEuPathDB" id="FungiDB:JI435_419730"/>
<proteinExistence type="predicted"/>
<organism evidence="1 2">
    <name type="scientific">Phaeosphaeria nodorum (strain SN15 / ATCC MYA-4574 / FGSC 10173)</name>
    <name type="common">Glume blotch fungus</name>
    <name type="synonym">Parastagonospora nodorum</name>
    <dbReference type="NCBI Taxonomy" id="321614"/>
    <lineage>
        <taxon>Eukaryota</taxon>
        <taxon>Fungi</taxon>
        <taxon>Dikarya</taxon>
        <taxon>Ascomycota</taxon>
        <taxon>Pezizomycotina</taxon>
        <taxon>Dothideomycetes</taxon>
        <taxon>Pleosporomycetidae</taxon>
        <taxon>Pleosporales</taxon>
        <taxon>Pleosporineae</taxon>
        <taxon>Phaeosphaeriaceae</taxon>
        <taxon>Parastagonospora</taxon>
    </lineage>
</organism>
<keyword evidence="2" id="KW-1185">Reference proteome</keyword>
<sequence>MRASCNTKSFFQWVKVDRMVLGRTPHTRKVRAWKRLKRTVPRHRPSAVTLPTRFWVRTKEI</sequence>
<dbReference type="EMBL" id="CP069037">
    <property type="protein sequence ID" value="QRD03542.1"/>
    <property type="molecule type" value="Genomic_DNA"/>
</dbReference>
<dbReference type="Proteomes" id="UP000663193">
    <property type="component" value="Chromosome 15"/>
</dbReference>